<dbReference type="EMBL" id="CDMY01000366">
    <property type="protein sequence ID" value="CEM06393.1"/>
    <property type="molecule type" value="Genomic_DNA"/>
</dbReference>
<dbReference type="PhylomeDB" id="A0A0G4F2X3"/>
<sequence length="437" mass="50935">MLQPGRLNMDAFFAKDLPGNDEPDIPYEPDPEDYDPLTDPRYHEARQTLRQLNQPAGLIMPTHPDTLTNYTDAEIDMMDAYQVQCELAYRAYRTRGPNFTIRQRLKDAMRNPKQLRDPVERPKSELEIQSDEVIRELREERQAEQAALDDKRKMEGSEGVSRDDVLADEPIELRLAKRMREVDEKIDELERRRWICSWQDEWDQMAEEMKMKALADDDKNLTDIGYVEGGLSGRWPADQWPEIEKYYKIGNQGDMPEGSITLEHNPELAVQQKRRFVDRSQGMGTFTLMEIHEHYHVPLRFLGDVCCKWGAPAPVPLDVPVKELISGEFVWHLIETVHYFDPFDLDDLYIERDIIDLGRKFKMRTSDLEKVCDQLDIRLPFGVETQVSRDDYIKICKRIGVELPPDPSQAPDSPTRFLFGKDTILPPEELKDLKVDI</sequence>
<organism evidence="2 3">
    <name type="scientific">Vitrella brassicaformis (strain CCMP3155)</name>
    <dbReference type="NCBI Taxonomy" id="1169540"/>
    <lineage>
        <taxon>Eukaryota</taxon>
        <taxon>Sar</taxon>
        <taxon>Alveolata</taxon>
        <taxon>Colpodellida</taxon>
        <taxon>Vitrellaceae</taxon>
        <taxon>Vitrella</taxon>
    </lineage>
</organism>
<evidence type="ECO:0000313" key="3">
    <source>
        <dbReference type="Proteomes" id="UP000041254"/>
    </source>
</evidence>
<gene>
    <name evidence="2" type="ORF">Vbra_5613</name>
</gene>
<reference evidence="2 3" key="1">
    <citation type="submission" date="2014-11" db="EMBL/GenBank/DDBJ databases">
        <authorList>
            <person name="Zhu J."/>
            <person name="Qi W."/>
            <person name="Song R."/>
        </authorList>
    </citation>
    <scope>NUCLEOTIDE SEQUENCE [LARGE SCALE GENOMIC DNA]</scope>
</reference>
<dbReference type="AlphaFoldDB" id="A0A0G4F2X3"/>
<dbReference type="OrthoDB" id="364843at2759"/>
<evidence type="ECO:0000313" key="2">
    <source>
        <dbReference type="EMBL" id="CEM06393.1"/>
    </source>
</evidence>
<name>A0A0G4F2X3_VITBC</name>
<dbReference type="Proteomes" id="UP000041254">
    <property type="component" value="Unassembled WGS sequence"/>
</dbReference>
<evidence type="ECO:0000256" key="1">
    <source>
        <dbReference type="SAM" id="MobiDB-lite"/>
    </source>
</evidence>
<dbReference type="OMA" id="WIARTEL"/>
<dbReference type="InParanoid" id="A0A0G4F2X3"/>
<dbReference type="VEuPathDB" id="CryptoDB:Vbra_5613"/>
<proteinExistence type="predicted"/>
<accession>A0A0G4F2X3</accession>
<protein>
    <submittedName>
        <fullName evidence="2">Uncharacterized protein</fullName>
    </submittedName>
</protein>
<dbReference type="STRING" id="1169540.A0A0G4F2X3"/>
<feature type="region of interest" description="Disordered" evidence="1">
    <location>
        <begin position="142"/>
        <end position="161"/>
    </location>
</feature>
<keyword evidence="3" id="KW-1185">Reference proteome</keyword>